<evidence type="ECO:0000313" key="2">
    <source>
        <dbReference type="EMBL" id="SPZ38251.1"/>
    </source>
</evidence>
<name>A0AB38F9V4_RHOWR</name>
<protein>
    <submittedName>
        <fullName evidence="2">Membrane protein</fullName>
    </submittedName>
</protein>
<keyword evidence="1" id="KW-0472">Membrane</keyword>
<gene>
    <name evidence="2" type="ORF">NCTC13229_01716</name>
</gene>
<comment type="caution">
    <text evidence="2">The sequence shown here is derived from an EMBL/GenBank/DDBJ whole genome shotgun (WGS) entry which is preliminary data.</text>
</comment>
<evidence type="ECO:0000256" key="1">
    <source>
        <dbReference type="SAM" id="Phobius"/>
    </source>
</evidence>
<accession>A0AB38F9V4</accession>
<dbReference type="Proteomes" id="UP000251211">
    <property type="component" value="Unassembled WGS sequence"/>
</dbReference>
<evidence type="ECO:0000313" key="3">
    <source>
        <dbReference type="Proteomes" id="UP000251211"/>
    </source>
</evidence>
<keyword evidence="1" id="KW-1133">Transmembrane helix</keyword>
<proteinExistence type="predicted"/>
<dbReference type="SUPFAM" id="SSF101898">
    <property type="entry name" value="NHL repeat"/>
    <property type="match status" value="1"/>
</dbReference>
<sequence length="388" mass="39862">MRGCPKRWRRHWFSTAAVPDRSRWSARVAVGVLAACTPLAVAGVGSAEPFFRDQTAVDASEFGPLCTPDNSAVGTPDEASLEELSGLASAGGLLYAVGDSGSDRAVAVMDGNCAVQRWLPLPVDPYDVEDLASGPDGRLWLADTGDNGRRRDTVALIAMDRNTGAGELHRLTYPDGPHDAETVLVQRDGTPLIVTKEVFGAGNVYRPAGGAAVGDLASPGPTPLEKVGTLDVAETNGADDATTGSGTTAPALHSTMFTGGAVSGDGTVAAVRSYSDVFLFSAPDGDLAAAFAAGPVVRAHVPQQPQGESISFTENGDLLIASEAREGPVPPIQMLPGAVSRVQEQARAQTVGDEASAQSPGTLWGIGIAGGAVVLVVGAGFLVRRRAR</sequence>
<organism evidence="2 3">
    <name type="scientific">Rhodococcus wratislaviensis</name>
    <name type="common">Tsukamurella wratislaviensis</name>
    <dbReference type="NCBI Taxonomy" id="44752"/>
    <lineage>
        <taxon>Bacteria</taxon>
        <taxon>Bacillati</taxon>
        <taxon>Actinomycetota</taxon>
        <taxon>Actinomycetes</taxon>
        <taxon>Mycobacteriales</taxon>
        <taxon>Nocardiaceae</taxon>
        <taxon>Rhodococcus</taxon>
    </lineage>
</organism>
<keyword evidence="1" id="KW-0812">Transmembrane</keyword>
<dbReference type="AlphaFoldDB" id="A0AB38F9V4"/>
<reference evidence="2 3" key="1">
    <citation type="submission" date="2018-06" db="EMBL/GenBank/DDBJ databases">
        <authorList>
            <consortium name="Pathogen Informatics"/>
            <person name="Doyle S."/>
        </authorList>
    </citation>
    <scope>NUCLEOTIDE SEQUENCE [LARGE SCALE GENOMIC DNA]</scope>
    <source>
        <strain evidence="2 3">NCTC13229</strain>
    </source>
</reference>
<dbReference type="EMBL" id="UAUI01000004">
    <property type="protein sequence ID" value="SPZ38251.1"/>
    <property type="molecule type" value="Genomic_DNA"/>
</dbReference>
<feature type="transmembrane region" description="Helical" evidence="1">
    <location>
        <begin position="363"/>
        <end position="383"/>
    </location>
</feature>